<proteinExistence type="predicted"/>
<accession>A0ABT3AA15</accession>
<keyword evidence="1" id="KW-0464">Manganese</keyword>
<dbReference type="PANTHER" id="PTHR21621:SF0">
    <property type="entry name" value="BETA-CITRYLGLUTAMATE SYNTHASE B-RELATED"/>
    <property type="match status" value="1"/>
</dbReference>
<evidence type="ECO:0000313" key="4">
    <source>
        <dbReference type="EMBL" id="MCV2885522.1"/>
    </source>
</evidence>
<dbReference type="Gene3D" id="3.30.1490.20">
    <property type="entry name" value="ATP-grasp fold, A domain"/>
    <property type="match status" value="1"/>
</dbReference>
<dbReference type="InterPro" id="IPR013651">
    <property type="entry name" value="ATP-grasp_RimK-type"/>
</dbReference>
<sequence length="486" mass="54790">MPKTLVVTDNAQQLPTLNAKVISFQQYLSEYPKLSEPKTRVINLCDTDKYLSQGYYCSLLAEARQHRVLPSVSTINDLGVYDDNQQSLGIQIPLPETVSKSLAEGKHQCLVFFGHVYQSPMAKVARYVFERFAAPLLAISVEVDNSRAVATIDTLSMHQLDDAQQHAFFEQLQHFTQQVWRSHSRKKTQRWEMAILVNPDEPTPPSDKKALQRFVSAAATNGIHAELVTAAEIGMLSRYDALFIRETTSIKHHTYNLARKAEQEGLVVIDDAASILRCCNKVFLHDAFTYNGIPAPRTHFVSDSTPETLASLVADFGFPMVLKLPESAFSLGVFKVKTEQELTDKLAILLAESALVLVQEYLYTDYDWRIGVLNGRALYACRYHMARGHWQIYNHGAKTKDTSGDFETLPTFEVPSKVLEAALKAAKFIGKGLYGVDLKQLQDQVYVIEVNDNPSIEQGVEDQYLGKELYMQIMQEFANRLEARGR</sequence>
<dbReference type="Proteomes" id="UP001652504">
    <property type="component" value="Unassembled WGS sequence"/>
</dbReference>
<dbReference type="PROSITE" id="PS50975">
    <property type="entry name" value="ATP_GRASP"/>
    <property type="match status" value="1"/>
</dbReference>
<evidence type="ECO:0000313" key="5">
    <source>
        <dbReference type="Proteomes" id="UP001652504"/>
    </source>
</evidence>
<organism evidence="4 5">
    <name type="scientific">Fluctibacter corallii</name>
    <dbReference type="NCBI Taxonomy" id="2984329"/>
    <lineage>
        <taxon>Bacteria</taxon>
        <taxon>Pseudomonadati</taxon>
        <taxon>Pseudomonadota</taxon>
        <taxon>Gammaproteobacteria</taxon>
        <taxon>Alteromonadales</taxon>
        <taxon>Alteromonadaceae</taxon>
        <taxon>Fluctibacter</taxon>
    </lineage>
</organism>
<keyword evidence="5" id="KW-1185">Reference proteome</keyword>
<feature type="domain" description="ATP-grasp" evidence="3">
    <location>
        <begin position="285"/>
        <end position="478"/>
    </location>
</feature>
<protein>
    <submittedName>
        <fullName evidence="4">RimK family protein</fullName>
    </submittedName>
</protein>
<dbReference type="InterPro" id="IPR013815">
    <property type="entry name" value="ATP_grasp_subdomain_1"/>
</dbReference>
<dbReference type="InterPro" id="IPR011761">
    <property type="entry name" value="ATP-grasp"/>
</dbReference>
<evidence type="ECO:0000259" key="3">
    <source>
        <dbReference type="PROSITE" id="PS50975"/>
    </source>
</evidence>
<keyword evidence="2" id="KW-0067">ATP-binding</keyword>
<reference evidence="4 5" key="1">
    <citation type="submission" date="2022-10" db="EMBL/GenBank/DDBJ databases">
        <title>Aestuariibacter sp. AA17 isolated from Montipora capitata coral fragment.</title>
        <authorList>
            <person name="Emsley S.A."/>
            <person name="Pfannmuller K.M."/>
            <person name="Loughran R.M."/>
            <person name="Shlafstein M."/>
            <person name="Papke E."/>
            <person name="Saw J.H."/>
            <person name="Ushijima B."/>
            <person name="Videau P."/>
        </authorList>
    </citation>
    <scope>NUCLEOTIDE SEQUENCE [LARGE SCALE GENOMIC DNA]</scope>
    <source>
        <strain evidence="4 5">AA17</strain>
    </source>
</reference>
<dbReference type="InterPro" id="IPR025839">
    <property type="entry name" value="RLAN_dom"/>
</dbReference>
<dbReference type="RefSeq" id="WP_263712809.1">
    <property type="nucleotide sequence ID" value="NZ_JAOWKX010000006.1"/>
</dbReference>
<dbReference type="Pfam" id="PF08443">
    <property type="entry name" value="RimK"/>
    <property type="match status" value="1"/>
</dbReference>
<comment type="caution">
    <text evidence="4">The sequence shown here is derived from an EMBL/GenBank/DDBJ whole genome shotgun (WGS) entry which is preliminary data.</text>
</comment>
<keyword evidence="2" id="KW-0547">Nucleotide-binding</keyword>
<dbReference type="SUPFAM" id="SSF56059">
    <property type="entry name" value="Glutathione synthetase ATP-binding domain-like"/>
    <property type="match status" value="1"/>
</dbReference>
<name>A0ABT3AA15_9ALTE</name>
<dbReference type="Pfam" id="PF14401">
    <property type="entry name" value="RLAN"/>
    <property type="match status" value="1"/>
</dbReference>
<evidence type="ECO:0000256" key="1">
    <source>
        <dbReference type="ARBA" id="ARBA00023211"/>
    </source>
</evidence>
<dbReference type="Gene3D" id="3.30.470.20">
    <property type="entry name" value="ATP-grasp fold, B domain"/>
    <property type="match status" value="1"/>
</dbReference>
<dbReference type="EMBL" id="JAOWKX010000006">
    <property type="protein sequence ID" value="MCV2885522.1"/>
    <property type="molecule type" value="Genomic_DNA"/>
</dbReference>
<evidence type="ECO:0000256" key="2">
    <source>
        <dbReference type="PROSITE-ProRule" id="PRU00409"/>
    </source>
</evidence>
<gene>
    <name evidence="4" type="ORF">OE749_12530</name>
</gene>
<dbReference type="PANTHER" id="PTHR21621">
    <property type="entry name" value="RIBOSOMAL PROTEIN S6 MODIFICATION PROTEIN"/>
    <property type="match status" value="1"/>
</dbReference>